<evidence type="ECO:0000256" key="11">
    <source>
        <dbReference type="ARBA" id="ARBA00023163"/>
    </source>
</evidence>
<dbReference type="OrthoDB" id="372487at2759"/>
<comment type="subunit">
    <text evidence="14">Interacts with RAI1; the interaction is direct, stabilizes RAT1 protein structure and may stimulate its exoribonuclease activity. The interaction also stimulates RAI1 pyrophosphohydrolase activity, probably by recruiting it to mRNA substrates.</text>
</comment>
<keyword evidence="4" id="KW-0698">rRNA processing</keyword>
<evidence type="ECO:0000256" key="7">
    <source>
        <dbReference type="ARBA" id="ARBA00022801"/>
    </source>
</evidence>
<dbReference type="GO" id="GO:0006397">
    <property type="term" value="P:mRNA processing"/>
    <property type="evidence" value="ECO:0007669"/>
    <property type="project" value="UniProtKB-UniRule"/>
</dbReference>
<dbReference type="InterPro" id="IPR027073">
    <property type="entry name" value="5_3_exoribonuclease"/>
</dbReference>
<dbReference type="EC" id="3.1.13.-" evidence="15"/>
<dbReference type="InterPro" id="IPR017151">
    <property type="entry name" value="Xrn2/3/4"/>
</dbReference>
<dbReference type="PANTHER" id="PTHR12341">
    <property type="entry name" value="5'-&gt;3' EXORIBONUCLEASE"/>
    <property type="match status" value="1"/>
</dbReference>
<feature type="compositionally biased region" description="Basic residues" evidence="17">
    <location>
        <begin position="612"/>
        <end position="622"/>
    </location>
</feature>
<comment type="similarity">
    <text evidence="2 15">Belongs to the 5'-3' exonuclease family. XRN2/RAT1 subfamily.</text>
</comment>
<evidence type="ECO:0000313" key="20">
    <source>
        <dbReference type="Proteomes" id="UP000289152"/>
    </source>
</evidence>
<comment type="function">
    <text evidence="15">Possesses 5'-&gt;3' exoribonuclease activity. May promote termination of transcription by RNA polymerase II.</text>
</comment>
<dbReference type="InterPro" id="IPR004859">
    <property type="entry name" value="Xrn1_N"/>
</dbReference>
<feature type="compositionally biased region" description="Polar residues" evidence="17">
    <location>
        <begin position="973"/>
        <end position="996"/>
    </location>
</feature>
<dbReference type="FunFam" id="1.25.40.1050:FF:000002">
    <property type="entry name" value="5'-3' exoribonuclease"/>
    <property type="match status" value="1"/>
</dbReference>
<dbReference type="GO" id="GO:0004534">
    <property type="term" value="F:5'-3' RNA exonuclease activity"/>
    <property type="evidence" value="ECO:0007669"/>
    <property type="project" value="UniProtKB-UniRule"/>
</dbReference>
<keyword evidence="10" id="KW-0175">Coiled coil</keyword>
<dbReference type="Proteomes" id="UP000289152">
    <property type="component" value="Unassembled WGS sequence"/>
</dbReference>
<evidence type="ECO:0000256" key="10">
    <source>
        <dbReference type="ARBA" id="ARBA00023054"/>
    </source>
</evidence>
<dbReference type="PIRSF" id="PIRSF037239">
    <property type="entry name" value="Exonuclease_Xrn2"/>
    <property type="match status" value="1"/>
</dbReference>
<dbReference type="GO" id="GO:0000956">
    <property type="term" value="P:nuclear-transcribed mRNA catabolic process"/>
    <property type="evidence" value="ECO:0007669"/>
    <property type="project" value="TreeGrafter"/>
</dbReference>
<protein>
    <recommendedName>
        <fullName evidence="15">5'-3' exoribonuclease</fullName>
        <ecNumber evidence="15">3.1.13.-</ecNumber>
    </recommendedName>
</protein>
<evidence type="ECO:0000256" key="5">
    <source>
        <dbReference type="ARBA" id="ARBA00022664"/>
    </source>
</evidence>
<dbReference type="Pfam" id="PF00098">
    <property type="entry name" value="zf-CCHC"/>
    <property type="match status" value="1"/>
</dbReference>
<comment type="caution">
    <text evidence="19">The sequence shown here is derived from an EMBL/GenBank/DDBJ whole genome shotgun (WGS) entry which is preliminary data.</text>
</comment>
<dbReference type="FunFam" id="3.40.50.12390:FF:000003">
    <property type="entry name" value="5'-3' exoribonuclease"/>
    <property type="match status" value="1"/>
</dbReference>
<dbReference type="GO" id="GO:0005634">
    <property type="term" value="C:nucleus"/>
    <property type="evidence" value="ECO:0007669"/>
    <property type="project" value="UniProtKB-SubCell"/>
</dbReference>
<dbReference type="Pfam" id="PF03159">
    <property type="entry name" value="XRN_N"/>
    <property type="match status" value="1"/>
</dbReference>
<feature type="region of interest" description="Disordered" evidence="17">
    <location>
        <begin position="507"/>
        <end position="660"/>
    </location>
</feature>
<dbReference type="FunCoup" id="A0A4Q1BMC1">
    <property type="interactions" value="813"/>
</dbReference>
<proteinExistence type="inferred from homology"/>
<dbReference type="PANTHER" id="PTHR12341:SF41">
    <property type="entry name" value="5'-3' EXORIBONUCLEASE 2"/>
    <property type="match status" value="1"/>
</dbReference>
<evidence type="ECO:0000256" key="4">
    <source>
        <dbReference type="ARBA" id="ARBA00022552"/>
    </source>
</evidence>
<keyword evidence="16" id="KW-0863">Zinc-finger</keyword>
<gene>
    <name evidence="19" type="ORF">M231_03699</name>
</gene>
<dbReference type="EMBL" id="SDIL01000038">
    <property type="protein sequence ID" value="RXK38969.1"/>
    <property type="molecule type" value="Genomic_DNA"/>
</dbReference>
<feature type="compositionally biased region" description="Polar residues" evidence="17">
    <location>
        <begin position="456"/>
        <end position="468"/>
    </location>
</feature>
<dbReference type="GO" id="GO:0003723">
    <property type="term" value="F:RNA binding"/>
    <property type="evidence" value="ECO:0007669"/>
    <property type="project" value="TreeGrafter"/>
</dbReference>
<keyword evidence="6 15" id="KW-0540">Nuclease</keyword>
<dbReference type="InParanoid" id="A0A4Q1BMC1"/>
<feature type="region of interest" description="Disordered" evidence="17">
    <location>
        <begin position="1046"/>
        <end position="1112"/>
    </location>
</feature>
<evidence type="ECO:0000256" key="15">
    <source>
        <dbReference type="PIRNR" id="PIRNR037239"/>
    </source>
</evidence>
<keyword evidence="12" id="KW-0539">Nucleus</keyword>
<feature type="compositionally biased region" description="Basic and acidic residues" evidence="17">
    <location>
        <begin position="549"/>
        <end position="561"/>
    </location>
</feature>
<feature type="region of interest" description="Disordered" evidence="17">
    <location>
        <begin position="933"/>
        <end position="1008"/>
    </location>
</feature>
<feature type="region of interest" description="Disordered" evidence="17">
    <location>
        <begin position="423"/>
        <end position="468"/>
    </location>
</feature>
<evidence type="ECO:0000256" key="17">
    <source>
        <dbReference type="SAM" id="MobiDB-lite"/>
    </source>
</evidence>
<keyword evidence="3" id="KW-0806">Transcription termination</keyword>
<dbReference type="CDD" id="cd18673">
    <property type="entry name" value="PIN_XRN1-2-like"/>
    <property type="match status" value="1"/>
</dbReference>
<evidence type="ECO:0000256" key="13">
    <source>
        <dbReference type="ARBA" id="ARBA00046137"/>
    </source>
</evidence>
<feature type="domain" description="CCHC-type" evidence="18">
    <location>
        <begin position="281"/>
        <end position="295"/>
    </location>
</feature>
<dbReference type="Gene3D" id="3.40.50.12390">
    <property type="match status" value="2"/>
</dbReference>
<sequence>MKTLTDANSQGVPALFRWLSRKYPKIVARVIEDTPSRVQSSDGELVDVPLRYENPNPNGFEVDNLYLDMNGIVHPCTHPEGKPAPETEEDMMVEIFKYTERVVNMAKPRKVLMMAIDGVAPRAKMNQQRSRRFRAAQEAVEKEEERREAIRLFEAMGHPVSAETRNQKSWDTNAITPGTPFMDLLSISLKYWISYKLTNDPGWKDLKIIISDSSVPGEGEHKIMDWIRRQRTHPGWDANTNHVIYGLDADLIMLSLATHEPHFRVLREDVFFQGSKDPQVCKNCGEPGHFAANCKGDKKIADPTVVIKAKPVDPKPFIFLDVACLREYLAVELNVTHQPFPFDLELAIDDWIFMIFFVGNDFLPHLPSLEIREGAIDALLKIWRSELPRMGGYLTNHGKVNLDRAGVILEGLAKSEDEIFAKRREDEERQDHNSKRRRIEDHRRQDEAKAAKESGRSATPAQGSMQLNGQEYVAVTPAATARGGPLHPSLPTRPGFDLVPKVDLEKQTNGNASLGGSAPDKTAKNANLTAAQLLKAELEGDDTSPEDATEVKEGPKSDTTAKEPSANPEDDGEPVVPSEDVEVEAEAVAGAEDEDVAEDVDEDTPVEEKLSKRQRRLLRKRKRDEAGLDEEEDDDDDDELEAPPNPEDDQPVPKKKLKVNTDGTVDGYVDDVRLWEPGYRERYYRQKFGVELSDTEFIDQITKHYMEGLCWVLEYYYQGVPAWDWYYPYHYAPFAQDFHDVGKMKIEFKVAEPFKPFAQLLGVFPAASRKHLPEPLQGLMTDPMSPIIDFYPEDFDIDMNGKKMAWQGVALLPFIDQTRLLTALKSHEDELTDEEKRRNRWGDNVMFIAEENKLYTDLAGLYTLKAGQKPIPLDPVASKGITGAVMADTNCVPHSALDSPLPNIPECPDLTNNISISVRYYFPRQAHPHVSRLLRGFRPPPPVLTEGDKDWVRRGGQGAGGRDRRNGPGTGGQSQRNGSQSVQNGRPRNPSGTYTPQGGYGSNGTYTPQPLPSGYGVYNGQSGTTAGYGGYGGYGGYEGQNPYSGTYGGAGTYARPQQAYGGYAPPPPRNPYAPPPNPYASLPPPPSYNAPYSKPPPAFPPYPPSSYQSRRY</sequence>
<feature type="compositionally biased region" description="Basic and acidic residues" evidence="17">
    <location>
        <begin position="423"/>
        <end position="455"/>
    </location>
</feature>
<evidence type="ECO:0000256" key="14">
    <source>
        <dbReference type="ARBA" id="ARBA00046943"/>
    </source>
</evidence>
<keyword evidence="5 15" id="KW-0507">mRNA processing</keyword>
<dbReference type="GO" id="GO:0008270">
    <property type="term" value="F:zinc ion binding"/>
    <property type="evidence" value="ECO:0007669"/>
    <property type="project" value="UniProtKB-KW"/>
</dbReference>
<accession>A0A4Q1BMC1</accession>
<keyword evidence="9" id="KW-0805">Transcription regulation</keyword>
<organism evidence="19 20">
    <name type="scientific">Tremella mesenterica</name>
    <name type="common">Jelly fungus</name>
    <dbReference type="NCBI Taxonomy" id="5217"/>
    <lineage>
        <taxon>Eukaryota</taxon>
        <taxon>Fungi</taxon>
        <taxon>Dikarya</taxon>
        <taxon>Basidiomycota</taxon>
        <taxon>Agaricomycotina</taxon>
        <taxon>Tremellomycetes</taxon>
        <taxon>Tremellales</taxon>
        <taxon>Tremellaceae</taxon>
        <taxon>Tremella</taxon>
    </lineage>
</organism>
<evidence type="ECO:0000256" key="9">
    <source>
        <dbReference type="ARBA" id="ARBA00023015"/>
    </source>
</evidence>
<feature type="compositionally biased region" description="Acidic residues" evidence="17">
    <location>
        <begin position="568"/>
        <end position="605"/>
    </location>
</feature>
<dbReference type="Pfam" id="PF17846">
    <property type="entry name" value="XRN_M"/>
    <property type="match status" value="2"/>
</dbReference>
<dbReference type="InterPro" id="IPR001878">
    <property type="entry name" value="Znf_CCHC"/>
</dbReference>
<evidence type="ECO:0000256" key="3">
    <source>
        <dbReference type="ARBA" id="ARBA00022472"/>
    </source>
</evidence>
<keyword evidence="11" id="KW-0804">Transcription</keyword>
<keyword evidence="16" id="KW-0862">Zinc</keyword>
<evidence type="ECO:0000256" key="16">
    <source>
        <dbReference type="PROSITE-ProRule" id="PRU00047"/>
    </source>
</evidence>
<keyword evidence="8 15" id="KW-0269">Exonuclease</keyword>
<keyword evidence="16" id="KW-0479">Metal-binding</keyword>
<keyword evidence="7 15" id="KW-0378">Hydrolase</keyword>
<dbReference type="SMART" id="SM00343">
    <property type="entry name" value="ZnF_C2HC"/>
    <property type="match status" value="1"/>
</dbReference>
<dbReference type="InterPro" id="IPR036875">
    <property type="entry name" value="Znf_CCHC_sf"/>
</dbReference>
<keyword evidence="20" id="KW-1185">Reference proteome</keyword>
<comment type="function">
    <text evidence="13">Possesses 5'-&gt;3' exoribonuclease activity. Required for the processing of nuclear mRNA and rRNA precursors. May promote the termination of transcription by RNA polymerase II. Essential for vegetative cell growth and chromosome segregation.</text>
</comment>
<evidence type="ECO:0000256" key="6">
    <source>
        <dbReference type="ARBA" id="ARBA00022722"/>
    </source>
</evidence>
<dbReference type="FunFam" id="3.40.50.12390:FF:000005">
    <property type="entry name" value="5'-3' exoribonuclease 2"/>
    <property type="match status" value="1"/>
</dbReference>
<dbReference type="GO" id="GO:0006364">
    <property type="term" value="P:rRNA processing"/>
    <property type="evidence" value="ECO:0007669"/>
    <property type="project" value="UniProtKB-KW"/>
</dbReference>
<evidence type="ECO:0000256" key="1">
    <source>
        <dbReference type="ARBA" id="ARBA00004123"/>
    </source>
</evidence>
<comment type="subcellular location">
    <subcellularLocation>
        <location evidence="1">Nucleus</location>
    </subcellularLocation>
</comment>
<evidence type="ECO:0000256" key="12">
    <source>
        <dbReference type="ARBA" id="ARBA00023242"/>
    </source>
</evidence>
<dbReference type="STRING" id="5217.A0A4Q1BMC1"/>
<evidence type="ECO:0000256" key="2">
    <source>
        <dbReference type="ARBA" id="ARBA00006994"/>
    </source>
</evidence>
<dbReference type="AlphaFoldDB" id="A0A4Q1BMC1"/>
<evidence type="ECO:0000256" key="8">
    <source>
        <dbReference type="ARBA" id="ARBA00022839"/>
    </source>
</evidence>
<dbReference type="PROSITE" id="PS50158">
    <property type="entry name" value="ZF_CCHC"/>
    <property type="match status" value="1"/>
</dbReference>
<evidence type="ECO:0000313" key="19">
    <source>
        <dbReference type="EMBL" id="RXK38969.1"/>
    </source>
</evidence>
<dbReference type="Gene3D" id="1.25.40.1050">
    <property type="match status" value="1"/>
</dbReference>
<dbReference type="InterPro" id="IPR041412">
    <property type="entry name" value="Xrn1_helical"/>
</dbReference>
<feature type="compositionally biased region" description="Pro residues" evidence="17">
    <location>
        <begin position="1064"/>
        <end position="1104"/>
    </location>
</feature>
<dbReference type="GO" id="GO:0006353">
    <property type="term" value="P:DNA-templated transcription termination"/>
    <property type="evidence" value="ECO:0007669"/>
    <property type="project" value="UniProtKB-KW"/>
</dbReference>
<dbReference type="SUPFAM" id="SSF57756">
    <property type="entry name" value="Retrovirus zinc finger-like domains"/>
    <property type="match status" value="1"/>
</dbReference>
<name>A0A4Q1BMC1_TREME</name>
<reference evidence="19 20" key="1">
    <citation type="submission" date="2016-06" db="EMBL/GenBank/DDBJ databases">
        <title>Evolution of pathogenesis and genome organization in the Tremellales.</title>
        <authorList>
            <person name="Cuomo C."/>
            <person name="Litvintseva A."/>
            <person name="Heitman J."/>
            <person name="Chen Y."/>
            <person name="Sun S."/>
            <person name="Springer D."/>
            <person name="Dromer F."/>
            <person name="Young S."/>
            <person name="Zeng Q."/>
            <person name="Chapman S."/>
            <person name="Gujja S."/>
            <person name="Saif S."/>
            <person name="Birren B."/>
        </authorList>
    </citation>
    <scope>NUCLEOTIDE SEQUENCE [LARGE SCALE GENOMIC DNA]</scope>
    <source>
        <strain evidence="19 20">ATCC 28783</strain>
    </source>
</reference>
<feature type="compositionally biased region" description="Acidic residues" evidence="17">
    <location>
        <begin position="627"/>
        <end position="650"/>
    </location>
</feature>
<evidence type="ECO:0000259" key="18">
    <source>
        <dbReference type="PROSITE" id="PS50158"/>
    </source>
</evidence>
<feature type="compositionally biased region" description="Acidic residues" evidence="17">
    <location>
        <begin position="539"/>
        <end position="548"/>
    </location>
</feature>